<name>A0A1S2Y4I0_CICAR</name>
<dbReference type="GeneID" id="101488317"/>
<accession>A0A1S2Y4I0</accession>
<dbReference type="PaxDb" id="3827-XP_004499165.1"/>
<dbReference type="Proteomes" id="UP000087171">
    <property type="component" value="Chromosome Ca4"/>
</dbReference>
<dbReference type="OrthoDB" id="10064100at2759"/>
<organism evidence="1 2">
    <name type="scientific">Cicer arietinum</name>
    <name type="common">Chickpea</name>
    <name type="synonym">Garbanzo</name>
    <dbReference type="NCBI Taxonomy" id="3827"/>
    <lineage>
        <taxon>Eukaryota</taxon>
        <taxon>Viridiplantae</taxon>
        <taxon>Streptophyta</taxon>
        <taxon>Embryophyta</taxon>
        <taxon>Tracheophyta</taxon>
        <taxon>Spermatophyta</taxon>
        <taxon>Magnoliopsida</taxon>
        <taxon>eudicotyledons</taxon>
        <taxon>Gunneridae</taxon>
        <taxon>Pentapetalae</taxon>
        <taxon>rosids</taxon>
        <taxon>fabids</taxon>
        <taxon>Fabales</taxon>
        <taxon>Fabaceae</taxon>
        <taxon>Papilionoideae</taxon>
        <taxon>50 kb inversion clade</taxon>
        <taxon>NPAAA clade</taxon>
        <taxon>Hologalegina</taxon>
        <taxon>IRL clade</taxon>
        <taxon>Cicereae</taxon>
        <taxon>Cicer</taxon>
    </lineage>
</organism>
<evidence type="ECO:0000313" key="1">
    <source>
        <dbReference type="Proteomes" id="UP000087171"/>
    </source>
</evidence>
<dbReference type="RefSeq" id="XP_004499165.1">
    <property type="nucleotide sequence ID" value="XM_004499108.3"/>
</dbReference>
<protein>
    <submittedName>
        <fullName evidence="2">U-box domain-containing protein 5-like</fullName>
    </submittedName>
</protein>
<proteinExistence type="predicted"/>
<sequence length="256" mass="29268">MLPINSVPPVEEIPIPIPTCCKLKVHRSICIELHRFIDSILHILLAIESSRPNCALAIQALCSLHFTLDKANSLIKHSSDSSKLYLAITSHKTLSRCEKIRNAFDLYLAQIQNEVSISLATKISAILKDVRDTKFSLEFEENEARKVLLSLLEKEFYDSASMKKAELEAIQIAAMMLDIKSPLSLLVEKASLKKQLEKVNNTNQKEKELLEYLLHLLFKYEKFTFQLQNGSKSMKHECHDQLFEHEDEGNVCESRQ</sequence>
<dbReference type="AlphaFoldDB" id="A0A1S2Y4I0"/>
<reference evidence="2" key="2">
    <citation type="submission" date="2025-08" db="UniProtKB">
        <authorList>
            <consortium name="RefSeq"/>
        </authorList>
    </citation>
    <scope>IDENTIFICATION</scope>
    <source>
        <tissue evidence="2">Etiolated seedlings</tissue>
    </source>
</reference>
<gene>
    <name evidence="2" type="primary">LOC101488317</name>
</gene>
<dbReference type="STRING" id="3827.A0A1S2Y4I0"/>
<dbReference type="eggNOG" id="KOG0167">
    <property type="taxonomic scope" value="Eukaryota"/>
</dbReference>
<reference evidence="1" key="1">
    <citation type="journal article" date="2013" name="Nat. Biotechnol.">
        <title>Draft genome sequence of chickpea (Cicer arietinum) provides a resource for trait improvement.</title>
        <authorList>
            <person name="Varshney R.K."/>
            <person name="Song C."/>
            <person name="Saxena R.K."/>
            <person name="Azam S."/>
            <person name="Yu S."/>
            <person name="Sharpe A.G."/>
            <person name="Cannon S."/>
            <person name="Baek J."/>
            <person name="Rosen B.D."/>
            <person name="Tar'an B."/>
            <person name="Millan T."/>
            <person name="Zhang X."/>
            <person name="Ramsay L.D."/>
            <person name="Iwata A."/>
            <person name="Wang Y."/>
            <person name="Nelson W."/>
            <person name="Farmer A.D."/>
            <person name="Gaur P.M."/>
            <person name="Soderlund C."/>
            <person name="Penmetsa R.V."/>
            <person name="Xu C."/>
            <person name="Bharti A.K."/>
            <person name="He W."/>
            <person name="Winter P."/>
            <person name="Zhao S."/>
            <person name="Hane J.K."/>
            <person name="Carrasquilla-Garcia N."/>
            <person name="Condie J.A."/>
            <person name="Upadhyaya H.D."/>
            <person name="Luo M.C."/>
            <person name="Thudi M."/>
            <person name="Gowda C.L."/>
            <person name="Singh N.P."/>
            <person name="Lichtenzveig J."/>
            <person name="Gali K.K."/>
            <person name="Rubio J."/>
            <person name="Nadarajan N."/>
            <person name="Dolezel J."/>
            <person name="Bansal K.C."/>
            <person name="Xu X."/>
            <person name="Edwards D."/>
            <person name="Zhang G."/>
            <person name="Kahl G."/>
            <person name="Gil J."/>
            <person name="Singh K.B."/>
            <person name="Datta S.K."/>
            <person name="Jackson S.A."/>
            <person name="Wang J."/>
            <person name="Cook D.R."/>
        </authorList>
    </citation>
    <scope>NUCLEOTIDE SEQUENCE [LARGE SCALE GENOMIC DNA]</scope>
    <source>
        <strain evidence="1">cv. CDC Frontier</strain>
    </source>
</reference>
<keyword evidence="1" id="KW-1185">Reference proteome</keyword>
<evidence type="ECO:0000313" key="2">
    <source>
        <dbReference type="RefSeq" id="XP_004499165.1"/>
    </source>
</evidence>
<dbReference type="KEGG" id="cam:101488317"/>